<evidence type="ECO:0000313" key="3">
    <source>
        <dbReference type="EMBL" id="CAK9088144.1"/>
    </source>
</evidence>
<dbReference type="EMBL" id="CAXAMN010024606">
    <property type="protein sequence ID" value="CAK9088144.1"/>
    <property type="molecule type" value="Genomic_DNA"/>
</dbReference>
<feature type="coiled-coil region" evidence="1">
    <location>
        <begin position="277"/>
        <end position="315"/>
    </location>
</feature>
<dbReference type="Proteomes" id="UP001642484">
    <property type="component" value="Unassembled WGS sequence"/>
</dbReference>
<dbReference type="PANTHER" id="PTHR12239:SF41">
    <property type="entry name" value="MEMBRANE ASSOCIATED PROTEIN, PUTATIVE-RELATED"/>
    <property type="match status" value="1"/>
</dbReference>
<comment type="caution">
    <text evidence="3">The sequence shown here is derived from an EMBL/GenBank/DDBJ whole genome shotgun (WGS) entry which is preliminary data.</text>
</comment>
<proteinExistence type="predicted"/>
<evidence type="ECO:0000313" key="4">
    <source>
        <dbReference type="Proteomes" id="UP001642484"/>
    </source>
</evidence>
<feature type="region of interest" description="Disordered" evidence="2">
    <location>
        <begin position="205"/>
        <end position="226"/>
    </location>
</feature>
<dbReference type="PANTHER" id="PTHR12239">
    <property type="entry name" value="PROTEIN CBG20215-RELATED"/>
    <property type="match status" value="1"/>
</dbReference>
<evidence type="ECO:0000256" key="2">
    <source>
        <dbReference type="SAM" id="MobiDB-lite"/>
    </source>
</evidence>
<organism evidence="3 4">
    <name type="scientific">Durusdinium trenchii</name>
    <dbReference type="NCBI Taxonomy" id="1381693"/>
    <lineage>
        <taxon>Eukaryota</taxon>
        <taxon>Sar</taxon>
        <taxon>Alveolata</taxon>
        <taxon>Dinophyceae</taxon>
        <taxon>Suessiales</taxon>
        <taxon>Symbiodiniaceae</taxon>
        <taxon>Durusdinium</taxon>
    </lineage>
</organism>
<sequence>MLAEIPHLPSRKYGSVRPSQRKNDTLAKIQGIVDPQNKHSLQKLLATMTWLGLKPEDLDPSKDEEVEVSHKVPDAEKARKIGNERSEVWEGLKRARLTEVQKRLQFLSDDDARRVLKVKLGEGVRPVLEEDLPPVECLDGMADFEAMRDKAFQKIKDEQQRKAALLASGFLMEKKRLDEADQKIAALEQRLKEYKKAQADAIAERKKENEKAQEMRRNNVKKAAEARARWEDDTYDDLMSRIDKARATRTKMYSKEGLKDTIEEGRRKRQRCFDQALEREAALLASIEEANRTAEERLQARREEIEAECERKAEESRVKFQERQIRIYVHTEEWVDKKLQDHAKFKARYDNSIQAGQDFMKARSKSAGDLCKQAEAKWKGNYARICAQREQNNSDLLARQEAARQRSEARAALKLKCANDIHSFREVKYKTWGELQKRRWEEIQRSRDAQTQALVFKIAEGQAKAKAQEKGRAEVAYQRQRIGADSLALNDRAKEGFIRIKAEPDERKIVKVMSELGFSMPKLADEASYWRHLIEDTSRGRKVRRHIEYEVTLREDPKDPNGARIHDTRNHGCVVEMLGKKKWVAHQHHDPLVARWPTGDPKLYHLSQQRILPEPDEENRELRKFLPQTARFDQLCGWLAASQVEGAAVLPLSSLRAFGTKRVRQRRRSRGRILQKKETHYEPKPEGYQPLPLSLLASGPIRRVLSTRTVEAQRLAGSIDWERYKCDVKGVRWHACGGWRVLFHRKDFEHNFFVKCSCYFRVAIYGFDRSKELAIAYRRRLEAEWDEQQRIWAELDRKREAERAKRRAARMASLNEAPPSEEDTSTSTPVQTLEVPWSAAV</sequence>
<evidence type="ECO:0000256" key="1">
    <source>
        <dbReference type="SAM" id="Coils"/>
    </source>
</evidence>
<evidence type="ECO:0008006" key="5">
    <source>
        <dbReference type="Google" id="ProtNLM"/>
    </source>
</evidence>
<accession>A0ABP0QJQ1</accession>
<feature type="region of interest" description="Disordered" evidence="2">
    <location>
        <begin position="806"/>
        <end position="830"/>
    </location>
</feature>
<name>A0ABP0QJQ1_9DINO</name>
<keyword evidence="4" id="KW-1185">Reference proteome</keyword>
<dbReference type="Gene3D" id="1.20.5.2050">
    <property type="match status" value="1"/>
</dbReference>
<protein>
    <recommendedName>
        <fullName evidence="5">AP2/ERF domain-containing protein</fullName>
    </recommendedName>
</protein>
<reference evidence="3 4" key="1">
    <citation type="submission" date="2024-02" db="EMBL/GenBank/DDBJ databases">
        <authorList>
            <person name="Chen Y."/>
            <person name="Shah S."/>
            <person name="Dougan E. K."/>
            <person name="Thang M."/>
            <person name="Chan C."/>
        </authorList>
    </citation>
    <scope>NUCLEOTIDE SEQUENCE [LARGE SCALE GENOMIC DNA]</scope>
</reference>
<dbReference type="InterPro" id="IPR052293">
    <property type="entry name" value="SRRP"/>
</dbReference>
<keyword evidence="1" id="KW-0175">Coiled coil</keyword>
<feature type="region of interest" description="Disordered" evidence="2">
    <location>
        <begin position="1"/>
        <end position="21"/>
    </location>
</feature>
<gene>
    <name evidence="3" type="ORF">CCMP2556_LOCUS42541</name>
</gene>